<feature type="compositionally biased region" description="Low complexity" evidence="2">
    <location>
        <begin position="106"/>
        <end position="127"/>
    </location>
</feature>
<gene>
    <name evidence="3" type="ORF">BASA50_007182</name>
</gene>
<dbReference type="InterPro" id="IPR018626">
    <property type="entry name" value="LCHN/Anr2"/>
</dbReference>
<sequence length="1142" mass="122035">MMPTALTHSYWADVDSDSDLDDIDDIDAIAVAIAEANSCLLHVNAVPGGSALDPARNTAAAATLHGSIPTFICATPLATTATPPTTISATTPSTPTAITTTSVATNHTVNNNSNNSSSSSSSNNNNNVGMTISTKDAPSNTIVVTSPDTNVNAAPVALHSLAGLFTDPSISTSTSTLASQSIDSIISPLISPLVSSFISPFVSPLTSATTSPLASLTISAPTSPDASLDNNNNSNNIKATSCIDNQVATTSITAMNESTLSDSASNRYTGNYSHINQKGSITNSRNQETPTISIISTTRTVSMLSVSSTTPNAVQPLSRSPSPSPSATHLLPQSHPERPSPIRAPVKYRSMATLPTFGSAELGKHMGFSQDTSSRGGLSRSLSISYGDVRHAPVRSGIQRPATTTASRTSSDSSYDSKRGHYSGLTPSPMDCAPRLSPTDQSNTAISYTTLHDTHIDAIFVAHFNTHRGNIIEYQFPTHASIAGVEYKSIPSGAHAIAQDVIYFSCGPGRYGVAALENVALSSTGAEEERGARIKAVGIVLGSYTGLHSHLPFLRQQVARFVRNQGSLDDLTFYCLNHQSRDTPILNMVESISVSQFRIGHPASHLPGLLNAFKAKIFVLWKYTLLQKRILFYGQPPVQQSSHNVFCTMLLASHSVLSRFHIQSNPQFFINVADIDYLSTLSSYIACTTEKIFSTKTTLFDAYIEDTKITSYPIVGSRHTRTDESRFAVESDADLQRYVALKRAVKYGTIEENSSDLNSRSTIAGQAGSLPMASSKNLRSSLAIAKGRFKKWTSHMKPIRAAGLHVHTRTASTDSPLSTPYNSDFSNISYGGVSETSFDASESNTLSSMRIIEFFDRLNTNLFDMLLLIERSRDPVVRPCRIQNLLQLHSVHDLVFVTELVRVHRMNITIETSHWKTKRWSTMQQVQPPLKVPAQPLPQTLLPDPPTLGTPSQVYPPHATGLAVSALLLPLPESPPDSPASAYPATLLNTARSPPVLSSLSILPRSSSLVLANGPNSSGSSSATLRMDTLPPIPSPLPKPLADSVTPVPLFSLGISSTGKSEPSLPNACSPPESIHSGPSLHSGSVEDRAIADTLQDLSETLQVQGLASDLPSTRSSSIISLSRLGRHKCECCAFILALQTV</sequence>
<feature type="region of interest" description="Disordered" evidence="2">
    <location>
        <begin position="306"/>
        <end position="342"/>
    </location>
</feature>
<dbReference type="Pfam" id="PF09804">
    <property type="entry name" value="DENND11"/>
    <property type="match status" value="1"/>
</dbReference>
<evidence type="ECO:0000256" key="2">
    <source>
        <dbReference type="SAM" id="MobiDB-lite"/>
    </source>
</evidence>
<dbReference type="EMBL" id="JAFCIX010000349">
    <property type="protein sequence ID" value="KAH6593621.1"/>
    <property type="molecule type" value="Genomic_DNA"/>
</dbReference>
<evidence type="ECO:0008006" key="5">
    <source>
        <dbReference type="Google" id="ProtNLM"/>
    </source>
</evidence>
<keyword evidence="4" id="KW-1185">Reference proteome</keyword>
<evidence type="ECO:0000313" key="4">
    <source>
        <dbReference type="Proteomes" id="UP001648503"/>
    </source>
</evidence>
<dbReference type="PANTHER" id="PTHR31017">
    <property type="entry name" value="LATE SECRETORY PATHWAY PROTEIN AVL9-RELATED"/>
    <property type="match status" value="1"/>
</dbReference>
<keyword evidence="1" id="KW-0344">Guanine-nucleotide releasing factor</keyword>
<feature type="region of interest" description="Disordered" evidence="2">
    <location>
        <begin position="392"/>
        <end position="439"/>
    </location>
</feature>
<feature type="compositionally biased region" description="Polar residues" evidence="2">
    <location>
        <begin position="306"/>
        <end position="315"/>
    </location>
</feature>
<name>A0ABQ8F7L5_9FUNG</name>
<feature type="region of interest" description="Disordered" evidence="2">
    <location>
        <begin position="1057"/>
        <end position="1085"/>
    </location>
</feature>
<reference evidence="3 4" key="1">
    <citation type="submission" date="2021-02" db="EMBL/GenBank/DDBJ databases">
        <title>Variation within the Batrachochytrium salamandrivorans European outbreak.</title>
        <authorList>
            <person name="Kelly M."/>
            <person name="Pasmans F."/>
            <person name="Shea T.P."/>
            <person name="Munoz J.F."/>
            <person name="Carranza S."/>
            <person name="Cuomo C.A."/>
            <person name="Martel A."/>
        </authorList>
    </citation>
    <scope>NUCLEOTIDE SEQUENCE [LARGE SCALE GENOMIC DNA]</scope>
    <source>
        <strain evidence="3 4">AMFP18/2</strain>
    </source>
</reference>
<organism evidence="3 4">
    <name type="scientific">Batrachochytrium salamandrivorans</name>
    <dbReference type="NCBI Taxonomy" id="1357716"/>
    <lineage>
        <taxon>Eukaryota</taxon>
        <taxon>Fungi</taxon>
        <taxon>Fungi incertae sedis</taxon>
        <taxon>Chytridiomycota</taxon>
        <taxon>Chytridiomycota incertae sedis</taxon>
        <taxon>Chytridiomycetes</taxon>
        <taxon>Rhizophydiales</taxon>
        <taxon>Rhizophydiales incertae sedis</taxon>
        <taxon>Batrachochytrium</taxon>
    </lineage>
</organism>
<feature type="compositionally biased region" description="Low complexity" evidence="2">
    <location>
        <begin position="402"/>
        <end position="414"/>
    </location>
</feature>
<dbReference type="InterPro" id="IPR051731">
    <property type="entry name" value="DENND11/AVL9_GEFs"/>
</dbReference>
<evidence type="ECO:0000313" key="3">
    <source>
        <dbReference type="EMBL" id="KAH6593621.1"/>
    </source>
</evidence>
<dbReference type="Proteomes" id="UP001648503">
    <property type="component" value="Unassembled WGS sequence"/>
</dbReference>
<protein>
    <recommendedName>
        <fullName evidence="5">UDENN domain-containing protein</fullName>
    </recommendedName>
</protein>
<comment type="caution">
    <text evidence="3">The sequence shown here is derived from an EMBL/GenBank/DDBJ whole genome shotgun (WGS) entry which is preliminary data.</text>
</comment>
<dbReference type="PANTHER" id="PTHR31017:SF2">
    <property type="entry name" value="DENN DOMAIN-CONTAINING PROTEIN 11"/>
    <property type="match status" value="1"/>
</dbReference>
<feature type="region of interest" description="Disordered" evidence="2">
    <location>
        <begin position="106"/>
        <end position="134"/>
    </location>
</feature>
<accession>A0ABQ8F7L5</accession>
<evidence type="ECO:0000256" key="1">
    <source>
        <dbReference type="ARBA" id="ARBA00022658"/>
    </source>
</evidence>
<proteinExistence type="predicted"/>